<feature type="transmembrane region" description="Helical" evidence="1">
    <location>
        <begin position="207"/>
        <end position="225"/>
    </location>
</feature>
<sequence>MWWGVGAALVANLLYSVGFVVEKRALGNLPALSAGKPLRVILVLLTSPLWILGALSLAAGFAAQLIVYRALPIAAAQGIFVSGLVLLLLLSSTVLGEESTGRERYALGGVLVALLMVVASVREGEDQVSSGAPWMLVLLVCVPALAAGVWLYVRVESRANKRHRVPTSGIGYGVAVGLLYGVSSLAVKGTSSRLTTTDLGEAARSLFGSPYPYLLLFTAVAGLIMSQTALQRCRASLIVPVCTTVTCLFTAVLGTLAFGESLPDDPLLLTLRLAGTALALTVLLAMPRHDPPAAAAPS</sequence>
<proteinExistence type="predicted"/>
<keyword evidence="1" id="KW-1133">Transmembrane helix</keyword>
<dbReference type="AlphaFoldDB" id="A0A5N5ETQ7"/>
<feature type="transmembrane region" description="Helical" evidence="1">
    <location>
        <begin position="269"/>
        <end position="286"/>
    </location>
</feature>
<evidence type="ECO:0000313" key="3">
    <source>
        <dbReference type="Proteomes" id="UP000326907"/>
    </source>
</evidence>
<accession>A0A5N5ETQ7</accession>
<dbReference type="PANTHER" id="PTHR40761:SF1">
    <property type="entry name" value="CONSERVED INTEGRAL MEMBRANE ALANINE VALINE AND LEUCINE RICH PROTEIN-RELATED"/>
    <property type="match status" value="1"/>
</dbReference>
<feature type="transmembrane region" description="Helical" evidence="1">
    <location>
        <begin position="165"/>
        <end position="187"/>
    </location>
</feature>
<feature type="transmembrane region" description="Helical" evidence="1">
    <location>
        <begin position="105"/>
        <end position="122"/>
    </location>
</feature>
<dbReference type="Proteomes" id="UP000326907">
    <property type="component" value="Unassembled WGS sequence"/>
</dbReference>
<feature type="transmembrane region" description="Helical" evidence="1">
    <location>
        <begin position="73"/>
        <end position="93"/>
    </location>
</feature>
<dbReference type="EMBL" id="VYUA01000002">
    <property type="protein sequence ID" value="KAB2593873.1"/>
    <property type="molecule type" value="Genomic_DNA"/>
</dbReference>
<feature type="transmembrane region" description="Helical" evidence="1">
    <location>
        <begin position="134"/>
        <end position="153"/>
    </location>
</feature>
<protein>
    <recommendedName>
        <fullName evidence="4">Integral membrane protein</fullName>
    </recommendedName>
</protein>
<feature type="transmembrane region" description="Helical" evidence="1">
    <location>
        <begin position="237"/>
        <end position="257"/>
    </location>
</feature>
<evidence type="ECO:0000313" key="2">
    <source>
        <dbReference type="EMBL" id="KAB2593873.1"/>
    </source>
</evidence>
<comment type="caution">
    <text evidence="2">The sequence shown here is derived from an EMBL/GenBank/DDBJ whole genome shotgun (WGS) entry which is preliminary data.</text>
</comment>
<evidence type="ECO:0000256" key="1">
    <source>
        <dbReference type="SAM" id="Phobius"/>
    </source>
</evidence>
<organism evidence="2 3">
    <name type="scientific">Streptomyces arboris</name>
    <dbReference type="NCBI Taxonomy" id="2600619"/>
    <lineage>
        <taxon>Bacteria</taxon>
        <taxon>Bacillati</taxon>
        <taxon>Actinomycetota</taxon>
        <taxon>Actinomycetes</taxon>
        <taxon>Kitasatosporales</taxon>
        <taxon>Streptomycetaceae</taxon>
        <taxon>Streptomyces</taxon>
    </lineage>
</organism>
<feature type="transmembrane region" description="Helical" evidence="1">
    <location>
        <begin position="6"/>
        <end position="26"/>
    </location>
</feature>
<keyword evidence="1" id="KW-0472">Membrane</keyword>
<reference evidence="2 3" key="1">
    <citation type="submission" date="2019-09" db="EMBL/GenBank/DDBJ databases">
        <authorList>
            <person name="Liu P."/>
        </authorList>
    </citation>
    <scope>NUCLEOTIDE SEQUENCE [LARGE SCALE GENOMIC DNA]</scope>
    <source>
        <strain evidence="2 3">TRM68085</strain>
    </source>
</reference>
<gene>
    <name evidence="2" type="ORF">F5983_02280</name>
</gene>
<keyword evidence="1" id="KW-0812">Transmembrane</keyword>
<feature type="transmembrane region" description="Helical" evidence="1">
    <location>
        <begin position="38"/>
        <end position="67"/>
    </location>
</feature>
<dbReference type="RefSeq" id="WP_128851714.1">
    <property type="nucleotide sequence ID" value="NZ_JBHUTW010000010.1"/>
</dbReference>
<evidence type="ECO:0008006" key="4">
    <source>
        <dbReference type="Google" id="ProtNLM"/>
    </source>
</evidence>
<name>A0A5N5ETQ7_9ACTN</name>
<keyword evidence="3" id="KW-1185">Reference proteome</keyword>
<dbReference type="PANTHER" id="PTHR40761">
    <property type="entry name" value="CONSERVED INTEGRAL MEMBRANE ALANINE VALINE AND LEUCINE RICH PROTEIN-RELATED"/>
    <property type="match status" value="1"/>
</dbReference>